<proteinExistence type="predicted"/>
<gene>
    <name evidence="5" type="ORF">CQW23_10298</name>
</gene>
<keyword evidence="2" id="KW-0677">Repeat</keyword>
<protein>
    <submittedName>
        <fullName evidence="5">Protein STRUBBELIG-RECEPTOR FAMILY 6</fullName>
    </submittedName>
</protein>
<dbReference type="OrthoDB" id="1055097at2759"/>
<dbReference type="InterPro" id="IPR002934">
    <property type="entry name" value="Polymerase_NTP_transf_dom"/>
</dbReference>
<dbReference type="PANTHER" id="PTHR48007:SF34">
    <property type="entry name" value="PROTEIN STRUBBELIG-RECEPTOR FAMILY 8 ISOFORM X1"/>
    <property type="match status" value="1"/>
</dbReference>
<dbReference type="Pfam" id="PF01909">
    <property type="entry name" value="NTP_transf_2"/>
    <property type="match status" value="1"/>
</dbReference>
<dbReference type="InterPro" id="IPR046959">
    <property type="entry name" value="PRK1-6/SRF4-like"/>
</dbReference>
<dbReference type="AlphaFoldDB" id="A0A2G2WZD0"/>
<keyword evidence="6" id="KW-1185">Reference proteome</keyword>
<sequence length="221" mass="24328">MGNTHRVKLRPTVELFGSFVSNLFTRWGDLDISMELPNGLYSPWKKYKLSLLGDVLKALRAKVYDFSEDEVDTETESEDDACALKDERMVEDHGHGKLGSLMNATLKLTPSTLRVMYSSLNSPRQLSKWTANGDDPCAESWTGITCSGNRVTKIKLSGLGLPGSMGYQLASLTAVTNFDISNTNLGNQIPYQLPPNVQRLNLAANGFNGNIPYSISQMTSL</sequence>
<dbReference type="SUPFAM" id="SSF52058">
    <property type="entry name" value="L domain-like"/>
    <property type="match status" value="1"/>
</dbReference>
<feature type="domain" description="Leucine-rich repeat-containing N-terminal plant-type" evidence="4">
    <location>
        <begin position="112"/>
        <end position="147"/>
    </location>
</feature>
<dbReference type="Gene3D" id="3.30.460.10">
    <property type="entry name" value="Beta Polymerase, domain 2"/>
    <property type="match status" value="1"/>
</dbReference>
<evidence type="ECO:0000259" key="3">
    <source>
        <dbReference type="Pfam" id="PF01909"/>
    </source>
</evidence>
<dbReference type="InterPro" id="IPR013210">
    <property type="entry name" value="LRR_N_plant-typ"/>
</dbReference>
<dbReference type="SUPFAM" id="SSF81301">
    <property type="entry name" value="Nucleotidyltransferase"/>
    <property type="match status" value="1"/>
</dbReference>
<dbReference type="InterPro" id="IPR043519">
    <property type="entry name" value="NT_sf"/>
</dbReference>
<evidence type="ECO:0000313" key="6">
    <source>
        <dbReference type="Proteomes" id="UP000224567"/>
    </source>
</evidence>
<dbReference type="Proteomes" id="UP000224567">
    <property type="component" value="Unassembled WGS sequence"/>
</dbReference>
<comment type="caution">
    <text evidence="5">The sequence shown here is derived from an EMBL/GenBank/DDBJ whole genome shotgun (WGS) entry which is preliminary data.</text>
</comment>
<feature type="domain" description="Polymerase nucleotidyl transferase" evidence="3">
    <location>
        <begin position="13"/>
        <end position="73"/>
    </location>
</feature>
<keyword evidence="1" id="KW-0433">Leucine-rich repeat</keyword>
<dbReference type="GO" id="GO:0016779">
    <property type="term" value="F:nucleotidyltransferase activity"/>
    <property type="evidence" value="ECO:0007669"/>
    <property type="project" value="InterPro"/>
</dbReference>
<evidence type="ECO:0000313" key="5">
    <source>
        <dbReference type="EMBL" id="PHT50551.1"/>
    </source>
</evidence>
<accession>A0A2G2WZD0</accession>
<organism evidence="5 6">
    <name type="scientific">Capsicum baccatum</name>
    <name type="common">Peruvian pepper</name>
    <dbReference type="NCBI Taxonomy" id="33114"/>
    <lineage>
        <taxon>Eukaryota</taxon>
        <taxon>Viridiplantae</taxon>
        <taxon>Streptophyta</taxon>
        <taxon>Embryophyta</taxon>
        <taxon>Tracheophyta</taxon>
        <taxon>Spermatophyta</taxon>
        <taxon>Magnoliopsida</taxon>
        <taxon>eudicotyledons</taxon>
        <taxon>Gunneridae</taxon>
        <taxon>Pentapetalae</taxon>
        <taxon>asterids</taxon>
        <taxon>lamiids</taxon>
        <taxon>Solanales</taxon>
        <taxon>Solanaceae</taxon>
        <taxon>Solanoideae</taxon>
        <taxon>Capsiceae</taxon>
        <taxon>Capsicum</taxon>
    </lineage>
</organism>
<dbReference type="Pfam" id="PF08263">
    <property type="entry name" value="LRRNT_2"/>
    <property type="match status" value="1"/>
</dbReference>
<name>A0A2G2WZD0_CAPBA</name>
<evidence type="ECO:0000256" key="2">
    <source>
        <dbReference type="ARBA" id="ARBA00022737"/>
    </source>
</evidence>
<reference evidence="6" key="2">
    <citation type="journal article" date="2017" name="J. Anim. Genet.">
        <title>Multiple reference genome sequences of hot pepper reveal the massive evolution of plant disease resistance genes by retroduplication.</title>
        <authorList>
            <person name="Kim S."/>
            <person name="Park J."/>
            <person name="Yeom S.-I."/>
            <person name="Kim Y.-M."/>
            <person name="Seo E."/>
            <person name="Kim K.-T."/>
            <person name="Kim M.-S."/>
            <person name="Lee J.M."/>
            <person name="Cheong K."/>
            <person name="Shin H.-S."/>
            <person name="Kim S.-B."/>
            <person name="Han K."/>
            <person name="Lee J."/>
            <person name="Park M."/>
            <person name="Lee H.-A."/>
            <person name="Lee H.-Y."/>
            <person name="Lee Y."/>
            <person name="Oh S."/>
            <person name="Lee J.H."/>
            <person name="Choi E."/>
            <person name="Choi E."/>
            <person name="Lee S.E."/>
            <person name="Jeon J."/>
            <person name="Kim H."/>
            <person name="Choi G."/>
            <person name="Song H."/>
            <person name="Lee J."/>
            <person name="Lee S.-C."/>
            <person name="Kwon J.-K."/>
            <person name="Lee H.-Y."/>
            <person name="Koo N."/>
            <person name="Hong Y."/>
            <person name="Kim R.W."/>
            <person name="Kang W.-H."/>
            <person name="Huh J.H."/>
            <person name="Kang B.-C."/>
            <person name="Yang T.-J."/>
            <person name="Lee Y.-H."/>
            <person name="Bennetzen J.L."/>
            <person name="Choi D."/>
        </authorList>
    </citation>
    <scope>NUCLEOTIDE SEQUENCE [LARGE SCALE GENOMIC DNA]</scope>
    <source>
        <strain evidence="6">cv. PBC81</strain>
    </source>
</reference>
<reference evidence="5 6" key="1">
    <citation type="journal article" date="2017" name="Genome Biol.">
        <title>New reference genome sequences of hot pepper reveal the massive evolution of plant disease-resistance genes by retroduplication.</title>
        <authorList>
            <person name="Kim S."/>
            <person name="Park J."/>
            <person name="Yeom S.I."/>
            <person name="Kim Y.M."/>
            <person name="Seo E."/>
            <person name="Kim K.T."/>
            <person name="Kim M.S."/>
            <person name="Lee J.M."/>
            <person name="Cheong K."/>
            <person name="Shin H.S."/>
            <person name="Kim S.B."/>
            <person name="Han K."/>
            <person name="Lee J."/>
            <person name="Park M."/>
            <person name="Lee H.A."/>
            <person name="Lee H.Y."/>
            <person name="Lee Y."/>
            <person name="Oh S."/>
            <person name="Lee J.H."/>
            <person name="Choi E."/>
            <person name="Choi E."/>
            <person name="Lee S.E."/>
            <person name="Jeon J."/>
            <person name="Kim H."/>
            <person name="Choi G."/>
            <person name="Song H."/>
            <person name="Lee J."/>
            <person name="Lee S.C."/>
            <person name="Kwon J.K."/>
            <person name="Lee H.Y."/>
            <person name="Koo N."/>
            <person name="Hong Y."/>
            <person name="Kim R.W."/>
            <person name="Kang W.H."/>
            <person name="Huh J.H."/>
            <person name="Kang B.C."/>
            <person name="Yang T.J."/>
            <person name="Lee Y.H."/>
            <person name="Bennetzen J.L."/>
            <person name="Choi D."/>
        </authorList>
    </citation>
    <scope>NUCLEOTIDE SEQUENCE [LARGE SCALE GENOMIC DNA]</scope>
    <source>
        <strain evidence="6">cv. PBC81</strain>
    </source>
</reference>
<evidence type="ECO:0000259" key="4">
    <source>
        <dbReference type="Pfam" id="PF08263"/>
    </source>
</evidence>
<dbReference type="Gene3D" id="3.80.10.10">
    <property type="entry name" value="Ribonuclease Inhibitor"/>
    <property type="match status" value="1"/>
</dbReference>
<evidence type="ECO:0000256" key="1">
    <source>
        <dbReference type="ARBA" id="ARBA00022614"/>
    </source>
</evidence>
<dbReference type="EMBL" id="MLFT02000004">
    <property type="protein sequence ID" value="PHT50551.1"/>
    <property type="molecule type" value="Genomic_DNA"/>
</dbReference>
<dbReference type="PANTHER" id="PTHR48007">
    <property type="entry name" value="LEUCINE-RICH REPEAT RECEPTOR-LIKE PROTEIN KINASE PXC1"/>
    <property type="match status" value="1"/>
</dbReference>
<dbReference type="InterPro" id="IPR032675">
    <property type="entry name" value="LRR_dom_sf"/>
</dbReference>